<reference evidence="2 3" key="1">
    <citation type="journal article" date="2024" name="G3 (Bethesda)">
        <title>Genome assembly of Hibiscus sabdariffa L. provides insights into metabolisms of medicinal natural products.</title>
        <authorList>
            <person name="Kim T."/>
        </authorList>
    </citation>
    <scope>NUCLEOTIDE SEQUENCE [LARGE SCALE GENOMIC DNA]</scope>
    <source>
        <strain evidence="2">TK-2024</strain>
        <tissue evidence="2">Old leaves</tissue>
    </source>
</reference>
<name>A0ABR2F1W9_9ROSI</name>
<proteinExistence type="predicted"/>
<evidence type="ECO:0000313" key="2">
    <source>
        <dbReference type="EMBL" id="KAK8568927.1"/>
    </source>
</evidence>
<evidence type="ECO:0000313" key="3">
    <source>
        <dbReference type="Proteomes" id="UP001472677"/>
    </source>
</evidence>
<feature type="compositionally biased region" description="Polar residues" evidence="1">
    <location>
        <begin position="52"/>
        <end position="62"/>
    </location>
</feature>
<evidence type="ECO:0000256" key="1">
    <source>
        <dbReference type="SAM" id="MobiDB-lite"/>
    </source>
</evidence>
<sequence length="120" mass="13378">MVKNSYVDMVVGKSKATTNVSAVEDMMEIEIVADEYVIDKVEYCGMGLDAKNNITNETGSTTRPKDSKSVGRLDEERFGSWVIASNRSNRPRCMETSVATSKEIHDSGRGSRVVLWRLKI</sequence>
<comment type="caution">
    <text evidence="2">The sequence shown here is derived from an EMBL/GenBank/DDBJ whole genome shotgun (WGS) entry which is preliminary data.</text>
</comment>
<protein>
    <submittedName>
        <fullName evidence="2">Uncharacterized protein</fullName>
    </submittedName>
</protein>
<feature type="compositionally biased region" description="Basic and acidic residues" evidence="1">
    <location>
        <begin position="63"/>
        <end position="72"/>
    </location>
</feature>
<organism evidence="2 3">
    <name type="scientific">Hibiscus sabdariffa</name>
    <name type="common">roselle</name>
    <dbReference type="NCBI Taxonomy" id="183260"/>
    <lineage>
        <taxon>Eukaryota</taxon>
        <taxon>Viridiplantae</taxon>
        <taxon>Streptophyta</taxon>
        <taxon>Embryophyta</taxon>
        <taxon>Tracheophyta</taxon>
        <taxon>Spermatophyta</taxon>
        <taxon>Magnoliopsida</taxon>
        <taxon>eudicotyledons</taxon>
        <taxon>Gunneridae</taxon>
        <taxon>Pentapetalae</taxon>
        <taxon>rosids</taxon>
        <taxon>malvids</taxon>
        <taxon>Malvales</taxon>
        <taxon>Malvaceae</taxon>
        <taxon>Malvoideae</taxon>
        <taxon>Hibiscus</taxon>
    </lineage>
</organism>
<gene>
    <name evidence="2" type="ORF">V6N12_007461</name>
</gene>
<dbReference type="EMBL" id="JBBPBM010000009">
    <property type="protein sequence ID" value="KAK8568927.1"/>
    <property type="molecule type" value="Genomic_DNA"/>
</dbReference>
<dbReference type="Proteomes" id="UP001472677">
    <property type="component" value="Unassembled WGS sequence"/>
</dbReference>
<feature type="region of interest" description="Disordered" evidence="1">
    <location>
        <begin position="52"/>
        <end position="72"/>
    </location>
</feature>
<keyword evidence="3" id="KW-1185">Reference proteome</keyword>
<accession>A0ABR2F1W9</accession>